<dbReference type="InterPro" id="IPR012951">
    <property type="entry name" value="BBE"/>
</dbReference>
<dbReference type="STRING" id="670580.A0A1X6MQ27"/>
<dbReference type="Gene3D" id="3.30.465.10">
    <property type="match status" value="1"/>
</dbReference>
<reference evidence="2 3" key="1">
    <citation type="submission" date="2017-04" db="EMBL/GenBank/DDBJ databases">
        <title>Genome Sequence of the Model Brown-Rot Fungus Postia placenta SB12.</title>
        <authorList>
            <consortium name="DOE Joint Genome Institute"/>
            <person name="Gaskell J."/>
            <person name="Kersten P."/>
            <person name="Larrondo L.F."/>
            <person name="Canessa P."/>
            <person name="Martinez D."/>
            <person name="Hibbett D."/>
            <person name="Schmoll M."/>
            <person name="Kubicek C.P."/>
            <person name="Martinez A.T."/>
            <person name="Yadav J."/>
            <person name="Master E."/>
            <person name="Magnuson J.K."/>
            <person name="James T."/>
            <person name="Yaver D."/>
            <person name="Berka R."/>
            <person name="Labutti K."/>
            <person name="Lipzen A."/>
            <person name="Aerts A."/>
            <person name="Barry K."/>
            <person name="Henrissat B."/>
            <person name="Blanchette R."/>
            <person name="Grigoriev I."/>
            <person name="Cullen D."/>
        </authorList>
    </citation>
    <scope>NUCLEOTIDE SEQUENCE [LARGE SCALE GENOMIC DNA]</scope>
    <source>
        <strain evidence="2 3">MAD-698-R-SB12</strain>
    </source>
</reference>
<dbReference type="GO" id="GO:0016491">
    <property type="term" value="F:oxidoreductase activity"/>
    <property type="evidence" value="ECO:0007669"/>
    <property type="project" value="InterPro"/>
</dbReference>
<feature type="domain" description="Berberine/berberine-like" evidence="1">
    <location>
        <begin position="64"/>
        <end position="95"/>
    </location>
</feature>
<dbReference type="RefSeq" id="XP_024335194.1">
    <property type="nucleotide sequence ID" value="XM_024486778.1"/>
</dbReference>
<name>A0A1X6MQ27_9APHY</name>
<feature type="non-terminal residue" evidence="2">
    <location>
        <position position="1"/>
    </location>
</feature>
<evidence type="ECO:0000313" key="2">
    <source>
        <dbReference type="EMBL" id="OSX58400.1"/>
    </source>
</evidence>
<dbReference type="Gene3D" id="3.40.462.20">
    <property type="match status" value="1"/>
</dbReference>
<dbReference type="AlphaFoldDB" id="A0A1X6MQ27"/>
<protein>
    <recommendedName>
        <fullName evidence="1">Berberine/berberine-like domain-containing protein</fullName>
    </recommendedName>
</protein>
<keyword evidence="3" id="KW-1185">Reference proteome</keyword>
<dbReference type="EMBL" id="KZ110605">
    <property type="protein sequence ID" value="OSX58400.1"/>
    <property type="molecule type" value="Genomic_DNA"/>
</dbReference>
<proteinExistence type="predicted"/>
<evidence type="ECO:0000313" key="3">
    <source>
        <dbReference type="Proteomes" id="UP000194127"/>
    </source>
</evidence>
<dbReference type="Pfam" id="PF08031">
    <property type="entry name" value="BBE"/>
    <property type="match status" value="1"/>
</dbReference>
<accession>A0A1X6MQ27</accession>
<dbReference type="InterPro" id="IPR016169">
    <property type="entry name" value="FAD-bd_PCMH_sub2"/>
</dbReference>
<dbReference type="GeneID" id="36331727"/>
<sequence>SHGSDTAWPPSRDKTLLPMNIYYAWDLPISDSLINSVMQTSASYLTDLAVSENQDVGDAPLYPNYAIYDTTLSRLYGDNLPRLQSIKAQYDPNNVMGLAGGWKF</sequence>
<dbReference type="Proteomes" id="UP000194127">
    <property type="component" value="Unassembled WGS sequence"/>
</dbReference>
<evidence type="ECO:0000259" key="1">
    <source>
        <dbReference type="Pfam" id="PF08031"/>
    </source>
</evidence>
<gene>
    <name evidence="2" type="ORF">POSPLADRAFT_1153807</name>
</gene>
<dbReference type="OrthoDB" id="2151789at2759"/>
<organism evidence="2 3">
    <name type="scientific">Postia placenta MAD-698-R-SB12</name>
    <dbReference type="NCBI Taxonomy" id="670580"/>
    <lineage>
        <taxon>Eukaryota</taxon>
        <taxon>Fungi</taxon>
        <taxon>Dikarya</taxon>
        <taxon>Basidiomycota</taxon>
        <taxon>Agaricomycotina</taxon>
        <taxon>Agaricomycetes</taxon>
        <taxon>Polyporales</taxon>
        <taxon>Adustoporiaceae</taxon>
        <taxon>Rhodonia</taxon>
    </lineage>
</organism>
<dbReference type="GO" id="GO:0050660">
    <property type="term" value="F:flavin adenine dinucleotide binding"/>
    <property type="evidence" value="ECO:0007669"/>
    <property type="project" value="InterPro"/>
</dbReference>